<dbReference type="EMBL" id="CP036313">
    <property type="protein sequence ID" value="QBH12879.1"/>
    <property type="molecule type" value="Genomic_DNA"/>
</dbReference>
<dbReference type="Proteomes" id="UP000293902">
    <property type="component" value="Chromosome"/>
</dbReference>
<evidence type="ECO:0000313" key="4">
    <source>
        <dbReference type="Proteomes" id="UP000293902"/>
    </source>
</evidence>
<dbReference type="Proteomes" id="UP000248798">
    <property type="component" value="Unassembled WGS sequence"/>
</dbReference>
<evidence type="ECO:0000313" key="1">
    <source>
        <dbReference type="EMBL" id="QBH12879.1"/>
    </source>
</evidence>
<sequence length="131" mass="15293">MPHLQFEINKQVENSVKNTFANEIRAAFAEIMDTGTDHIAISIREYSKYNLTIGRAKPEDDICLMNLDIREGRTIKQRRELALRYMNIVKNNFNVETKNQYITFTQHPGEDFHLVEKYLASWETGEDPLAD</sequence>
<dbReference type="SUPFAM" id="SSF55331">
    <property type="entry name" value="Tautomerase/MIF"/>
    <property type="match status" value="1"/>
</dbReference>
<dbReference type="EMBL" id="QLNI01000001">
    <property type="protein sequence ID" value="RAM03863.1"/>
    <property type="molecule type" value="Genomic_DNA"/>
</dbReference>
<protein>
    <submittedName>
        <fullName evidence="2">Tautomerase</fullName>
    </submittedName>
</protein>
<name>A0A328FKV5_9BACT</name>
<dbReference type="OrthoDB" id="277193at2"/>
<dbReference type="InterPro" id="IPR014347">
    <property type="entry name" value="Tautomerase/MIF_sf"/>
</dbReference>
<evidence type="ECO:0000313" key="3">
    <source>
        <dbReference type="Proteomes" id="UP000248798"/>
    </source>
</evidence>
<dbReference type="RefSeq" id="WP_111952490.1">
    <property type="nucleotide sequence ID" value="NZ_CP036313.1"/>
</dbReference>
<accession>A0A328FKV5</accession>
<evidence type="ECO:0000313" key="2">
    <source>
        <dbReference type="EMBL" id="RAM03863.1"/>
    </source>
</evidence>
<organism evidence="2 3">
    <name type="scientific">Desulfobacter hydrogenophilus</name>
    <dbReference type="NCBI Taxonomy" id="2291"/>
    <lineage>
        <taxon>Bacteria</taxon>
        <taxon>Pseudomonadati</taxon>
        <taxon>Thermodesulfobacteriota</taxon>
        <taxon>Desulfobacteria</taxon>
        <taxon>Desulfobacterales</taxon>
        <taxon>Desulfobacteraceae</taxon>
        <taxon>Desulfobacter</taxon>
    </lineage>
</organism>
<gene>
    <name evidence="2" type="ORF">DO021_00080</name>
    <name evidence="1" type="ORF">EYB58_08100</name>
</gene>
<reference evidence="1 4" key="2">
    <citation type="submission" date="2019-02" db="EMBL/GenBank/DDBJ databases">
        <title>Complete genome sequence of Desulfobacter hydrogenophilus AcRS1.</title>
        <authorList>
            <person name="Marietou A."/>
            <person name="Lund M.B."/>
            <person name="Marshall I.P.G."/>
            <person name="Schreiber L."/>
            <person name="Jorgensen B."/>
        </authorList>
    </citation>
    <scope>NUCLEOTIDE SEQUENCE [LARGE SCALE GENOMIC DNA]</scope>
    <source>
        <strain evidence="1 4">AcRS1</strain>
    </source>
</reference>
<keyword evidence="4" id="KW-1185">Reference proteome</keyword>
<reference evidence="2 3" key="1">
    <citation type="submission" date="2018-06" db="EMBL/GenBank/DDBJ databases">
        <title>Complete Genome Sequence of Desulfobacter hydrogenophilus (DSM3380).</title>
        <authorList>
            <person name="Marietou A."/>
            <person name="Schreiber L."/>
            <person name="Marshall I."/>
            <person name="Jorgensen B."/>
        </authorList>
    </citation>
    <scope>NUCLEOTIDE SEQUENCE [LARGE SCALE GENOMIC DNA]</scope>
    <source>
        <strain evidence="2 3">DSM 3380</strain>
    </source>
</reference>
<dbReference type="AlphaFoldDB" id="A0A328FKV5"/>
<dbReference type="Gene3D" id="3.30.429.10">
    <property type="entry name" value="Macrophage Migration Inhibitory Factor"/>
    <property type="match status" value="1"/>
</dbReference>
<proteinExistence type="predicted"/>